<sequence>MPALGPSEWSVADVAAWLKDDLELPEGVVAAFKDNAVAGPDLLELSDEDLKQELGCKPLQARKIRHALEKMGFHRTPSGSAVMQQPAAEPAVPVAAPAPAAAAPIAAAVVPAAAAPPAGYPTAGYPPPAGEVAPSGAPPPAYPYPAPAAAAEAPPPQKQGPNKAAAAVVLMAHRNNKQMRRGMMFAANN</sequence>
<dbReference type="EMBL" id="GL433850">
    <property type="protein sequence ID" value="EFN53731.1"/>
    <property type="molecule type" value="Genomic_DNA"/>
</dbReference>
<dbReference type="SMART" id="SM00454">
    <property type="entry name" value="SAM"/>
    <property type="match status" value="1"/>
</dbReference>
<evidence type="ECO:0000313" key="3">
    <source>
        <dbReference type="Proteomes" id="UP000008141"/>
    </source>
</evidence>
<dbReference type="KEGG" id="cvr:CHLNCDRAFT_136306"/>
<dbReference type="PROSITE" id="PS50105">
    <property type="entry name" value="SAM_DOMAIN"/>
    <property type="match status" value="1"/>
</dbReference>
<evidence type="ECO:0000313" key="2">
    <source>
        <dbReference type="EMBL" id="EFN53731.1"/>
    </source>
</evidence>
<evidence type="ECO:0000259" key="1">
    <source>
        <dbReference type="PROSITE" id="PS50105"/>
    </source>
</evidence>
<dbReference type="eggNOG" id="ENOG502R39C">
    <property type="taxonomic scope" value="Eukaryota"/>
</dbReference>
<dbReference type="InParanoid" id="E1ZK28"/>
<dbReference type="PRINTS" id="PR01218">
    <property type="entry name" value="PSTLEXTENSIN"/>
</dbReference>
<dbReference type="Pfam" id="PF07647">
    <property type="entry name" value="SAM_2"/>
    <property type="match status" value="1"/>
</dbReference>
<dbReference type="Gene3D" id="1.10.150.50">
    <property type="entry name" value="Transcription Factor, Ets-1"/>
    <property type="match status" value="1"/>
</dbReference>
<accession>E1ZK28</accession>
<proteinExistence type="predicted"/>
<dbReference type="Proteomes" id="UP000008141">
    <property type="component" value="Unassembled WGS sequence"/>
</dbReference>
<reference evidence="2 3" key="1">
    <citation type="journal article" date="2010" name="Plant Cell">
        <title>The Chlorella variabilis NC64A genome reveals adaptation to photosymbiosis, coevolution with viruses, and cryptic sex.</title>
        <authorList>
            <person name="Blanc G."/>
            <person name="Duncan G."/>
            <person name="Agarkova I."/>
            <person name="Borodovsky M."/>
            <person name="Gurnon J."/>
            <person name="Kuo A."/>
            <person name="Lindquist E."/>
            <person name="Lucas S."/>
            <person name="Pangilinan J."/>
            <person name="Polle J."/>
            <person name="Salamov A."/>
            <person name="Terry A."/>
            <person name="Yamada T."/>
            <person name="Dunigan D.D."/>
            <person name="Grigoriev I.V."/>
            <person name="Claverie J.M."/>
            <person name="Van Etten J.L."/>
        </authorList>
    </citation>
    <scope>NUCLEOTIDE SEQUENCE [LARGE SCALE GENOMIC DNA]</scope>
    <source>
        <strain evidence="2 3">NC64A</strain>
    </source>
</reference>
<dbReference type="RefSeq" id="XP_005845833.1">
    <property type="nucleotide sequence ID" value="XM_005845771.1"/>
</dbReference>
<dbReference type="InterPro" id="IPR003882">
    <property type="entry name" value="Pistil_extensin"/>
</dbReference>
<dbReference type="GeneID" id="17353224"/>
<dbReference type="SUPFAM" id="SSF47769">
    <property type="entry name" value="SAM/Pointed domain"/>
    <property type="match status" value="1"/>
</dbReference>
<name>E1ZK28_CHLVA</name>
<protein>
    <submittedName>
        <fullName evidence="2">Expressed protein</fullName>
    </submittedName>
</protein>
<dbReference type="InterPro" id="IPR013761">
    <property type="entry name" value="SAM/pointed_sf"/>
</dbReference>
<dbReference type="InterPro" id="IPR001660">
    <property type="entry name" value="SAM"/>
</dbReference>
<organism evidence="3">
    <name type="scientific">Chlorella variabilis</name>
    <name type="common">Green alga</name>
    <dbReference type="NCBI Taxonomy" id="554065"/>
    <lineage>
        <taxon>Eukaryota</taxon>
        <taxon>Viridiplantae</taxon>
        <taxon>Chlorophyta</taxon>
        <taxon>core chlorophytes</taxon>
        <taxon>Trebouxiophyceae</taxon>
        <taxon>Chlorellales</taxon>
        <taxon>Chlorellaceae</taxon>
        <taxon>Chlorella clade</taxon>
        <taxon>Chlorella</taxon>
    </lineage>
</organism>
<feature type="domain" description="SAM" evidence="1">
    <location>
        <begin position="9"/>
        <end position="55"/>
    </location>
</feature>
<dbReference type="OrthoDB" id="2390104at2759"/>
<keyword evidence="3" id="KW-1185">Reference proteome</keyword>
<dbReference type="AlphaFoldDB" id="E1ZK28"/>
<gene>
    <name evidence="2" type="ORF">CHLNCDRAFT_136306</name>
</gene>